<reference evidence="1" key="1">
    <citation type="submission" date="2018-10" db="EMBL/GenBank/DDBJ databases">
        <title>Hidden diversity of soil giant viruses.</title>
        <authorList>
            <person name="Schulz F."/>
            <person name="Alteio L."/>
            <person name="Goudeau D."/>
            <person name="Ryan E.M."/>
            <person name="Malmstrom R.R."/>
            <person name="Blanchard J."/>
            <person name="Woyke T."/>
        </authorList>
    </citation>
    <scope>NUCLEOTIDE SEQUENCE</scope>
    <source>
        <strain evidence="1">HYV1</strain>
    </source>
</reference>
<organism evidence="1">
    <name type="scientific">Hyperionvirus sp</name>
    <dbReference type="NCBI Taxonomy" id="2487770"/>
    <lineage>
        <taxon>Viruses</taxon>
        <taxon>Varidnaviria</taxon>
        <taxon>Bamfordvirae</taxon>
        <taxon>Nucleocytoviricota</taxon>
        <taxon>Megaviricetes</taxon>
        <taxon>Imitervirales</taxon>
        <taxon>Mimiviridae</taxon>
        <taxon>Klosneuvirinae</taxon>
    </lineage>
</organism>
<evidence type="ECO:0000313" key="1">
    <source>
        <dbReference type="EMBL" id="AYV82705.1"/>
    </source>
</evidence>
<accession>A0A3G5A632</accession>
<sequence length="179" mass="21066">MSEEQLTRGTVGSDLFLLVELDELETIYEHYVDGRSYIIQIIQKKSSNEKYNFRFVVMHKRRIIYARSADRTTSDSKDFVDKVLRGFVYLMFSKIEHLTGSKGNTHTHKIPFEIEDKKFVCEITQQKINPNEPYMLQKVDITITVKCYGLQIYQINKVTTFCDDFIFNVIPTLQFLIDI</sequence>
<dbReference type="EMBL" id="MK072384">
    <property type="protein sequence ID" value="AYV82705.1"/>
    <property type="molecule type" value="Genomic_DNA"/>
</dbReference>
<gene>
    <name evidence="1" type="ORF">Hyperionvirus2_73</name>
</gene>
<proteinExistence type="predicted"/>
<name>A0A3G5A632_9VIRU</name>
<protein>
    <submittedName>
        <fullName evidence="1">Uncharacterized protein</fullName>
    </submittedName>
</protein>